<dbReference type="Gene3D" id="1.20.120.450">
    <property type="entry name" value="dinb family like domain"/>
    <property type="match status" value="1"/>
</dbReference>
<reference evidence="2" key="1">
    <citation type="journal article" date="2014" name="Int. J. Syst. Evol. Microbiol.">
        <title>Complete genome sequence of Corynebacterium casei LMG S-19264T (=DSM 44701T), isolated from a smear-ripened cheese.</title>
        <authorList>
            <consortium name="US DOE Joint Genome Institute (JGI-PGF)"/>
            <person name="Walter F."/>
            <person name="Albersmeier A."/>
            <person name="Kalinowski J."/>
            <person name="Ruckert C."/>
        </authorList>
    </citation>
    <scope>NUCLEOTIDE SEQUENCE</scope>
    <source>
        <strain evidence="2">JCM 12580</strain>
    </source>
</reference>
<feature type="domain" description="DinB-like" evidence="1">
    <location>
        <begin position="16"/>
        <end position="148"/>
    </location>
</feature>
<reference evidence="2" key="2">
    <citation type="submission" date="2020-09" db="EMBL/GenBank/DDBJ databases">
        <authorList>
            <person name="Sun Q."/>
            <person name="Ohkuma M."/>
        </authorList>
    </citation>
    <scope>NUCLEOTIDE SEQUENCE</scope>
    <source>
        <strain evidence="2">JCM 12580</strain>
    </source>
</reference>
<dbReference type="InterPro" id="IPR034660">
    <property type="entry name" value="DinB/YfiT-like"/>
</dbReference>
<dbReference type="SUPFAM" id="SSF109854">
    <property type="entry name" value="DinB/YfiT-like putative metalloenzymes"/>
    <property type="match status" value="1"/>
</dbReference>
<dbReference type="EMBL" id="BMNQ01000001">
    <property type="protein sequence ID" value="GGJ82314.1"/>
    <property type="molecule type" value="Genomic_DNA"/>
</dbReference>
<evidence type="ECO:0000313" key="3">
    <source>
        <dbReference type="Proteomes" id="UP000658382"/>
    </source>
</evidence>
<protein>
    <submittedName>
        <fullName evidence="2">Formate dehydrogenase</fullName>
    </submittedName>
</protein>
<name>A0A917PKH1_9BACI</name>
<evidence type="ECO:0000313" key="2">
    <source>
        <dbReference type="EMBL" id="GGJ82314.1"/>
    </source>
</evidence>
<evidence type="ECO:0000259" key="1">
    <source>
        <dbReference type="Pfam" id="PF12867"/>
    </source>
</evidence>
<organism evidence="2 3">
    <name type="scientific">Lentibacillus kapialis</name>
    <dbReference type="NCBI Taxonomy" id="340214"/>
    <lineage>
        <taxon>Bacteria</taxon>
        <taxon>Bacillati</taxon>
        <taxon>Bacillota</taxon>
        <taxon>Bacilli</taxon>
        <taxon>Bacillales</taxon>
        <taxon>Bacillaceae</taxon>
        <taxon>Lentibacillus</taxon>
    </lineage>
</organism>
<dbReference type="Pfam" id="PF12867">
    <property type="entry name" value="DinB_2"/>
    <property type="match status" value="1"/>
</dbReference>
<comment type="caution">
    <text evidence="2">The sequence shown here is derived from an EMBL/GenBank/DDBJ whole genome shotgun (WGS) entry which is preliminary data.</text>
</comment>
<gene>
    <name evidence="2" type="ORF">GCM10007063_00980</name>
</gene>
<dbReference type="InterPro" id="IPR024775">
    <property type="entry name" value="DinB-like"/>
</dbReference>
<accession>A0A917PKH1</accession>
<proteinExistence type="predicted"/>
<dbReference type="Proteomes" id="UP000658382">
    <property type="component" value="Unassembled WGS sequence"/>
</dbReference>
<dbReference type="AlphaFoldDB" id="A0A917PKH1"/>
<keyword evidence="3" id="KW-1185">Reference proteome</keyword>
<sequence>MITKRGFKMSNLIISQFNTTHSAFMNEIKDVSKEQLDIQPEGFNNNIHWHIGHVLTVNEQFLFGFPDNSEHLPERYKELFGNGSEPADWPEDVPSADELAEQLTSQLKRIKSIPAEKFDEKLPEAVMGAQTFGELAALAAFHEGNHTGRVNAMKKVLNK</sequence>